<evidence type="ECO:0000313" key="8">
    <source>
        <dbReference type="Proteomes" id="UP001073227"/>
    </source>
</evidence>
<dbReference type="NCBIfam" id="TIGR01378">
    <property type="entry name" value="thi_PPkinase"/>
    <property type="match status" value="1"/>
</dbReference>
<evidence type="ECO:0000256" key="2">
    <source>
        <dbReference type="ARBA" id="ARBA00022741"/>
    </source>
</evidence>
<dbReference type="SUPFAM" id="SSF63999">
    <property type="entry name" value="Thiamin pyrophosphokinase, catalytic domain"/>
    <property type="match status" value="1"/>
</dbReference>
<reference evidence="7" key="1">
    <citation type="submission" date="2022-10" db="EMBL/GenBank/DDBJ databases">
        <title>Hoeflea sp. G2-23, isolated from marine algae.</title>
        <authorList>
            <person name="Kristyanto S."/>
            <person name="Kim J.M."/>
            <person name="Jeon C.O."/>
        </authorList>
    </citation>
    <scope>NUCLEOTIDE SEQUENCE</scope>
    <source>
        <strain evidence="7">G2-23</strain>
    </source>
</reference>
<dbReference type="EC" id="2.7.6.2" evidence="5"/>
<dbReference type="InterPro" id="IPR006282">
    <property type="entry name" value="Thi_PPkinase"/>
</dbReference>
<name>A0ABT3ZAT7_9HYPH</name>
<dbReference type="EMBL" id="JAOVZR010000001">
    <property type="protein sequence ID" value="MCY0148756.1"/>
    <property type="molecule type" value="Genomic_DNA"/>
</dbReference>
<dbReference type="SMART" id="SM00983">
    <property type="entry name" value="TPK_B1_binding"/>
    <property type="match status" value="1"/>
</dbReference>
<dbReference type="Proteomes" id="UP001073227">
    <property type="component" value="Unassembled WGS sequence"/>
</dbReference>
<comment type="caution">
    <text evidence="7">The sequence shown here is derived from an EMBL/GenBank/DDBJ whole genome shotgun (WGS) entry which is preliminary data.</text>
</comment>
<dbReference type="Gene3D" id="3.40.50.10240">
    <property type="entry name" value="Thiamin pyrophosphokinase, catalytic domain"/>
    <property type="match status" value="1"/>
</dbReference>
<evidence type="ECO:0000256" key="4">
    <source>
        <dbReference type="ARBA" id="ARBA00022840"/>
    </source>
</evidence>
<dbReference type="CDD" id="cd07995">
    <property type="entry name" value="TPK"/>
    <property type="match status" value="1"/>
</dbReference>
<evidence type="ECO:0000256" key="1">
    <source>
        <dbReference type="ARBA" id="ARBA00022679"/>
    </source>
</evidence>
<gene>
    <name evidence="7" type="ORF">OEG84_13880</name>
</gene>
<organism evidence="7 8">
    <name type="scientific">Hoeflea algicola</name>
    <dbReference type="NCBI Taxonomy" id="2983763"/>
    <lineage>
        <taxon>Bacteria</taxon>
        <taxon>Pseudomonadati</taxon>
        <taxon>Pseudomonadota</taxon>
        <taxon>Alphaproteobacteria</taxon>
        <taxon>Hyphomicrobiales</taxon>
        <taxon>Rhizobiaceae</taxon>
        <taxon>Hoeflea</taxon>
    </lineage>
</organism>
<dbReference type="Pfam" id="PF04263">
    <property type="entry name" value="TPK_catalytic"/>
    <property type="match status" value="1"/>
</dbReference>
<dbReference type="PANTHER" id="PTHR41299:SF1">
    <property type="entry name" value="THIAMINE PYROPHOSPHOKINASE"/>
    <property type="match status" value="1"/>
</dbReference>
<keyword evidence="4" id="KW-0067">ATP-binding</keyword>
<dbReference type="InterPro" id="IPR007371">
    <property type="entry name" value="TPK_catalytic"/>
</dbReference>
<keyword evidence="3" id="KW-0418">Kinase</keyword>
<evidence type="ECO:0000313" key="7">
    <source>
        <dbReference type="EMBL" id="MCY0148756.1"/>
    </source>
</evidence>
<dbReference type="Pfam" id="PF04265">
    <property type="entry name" value="TPK_B1_binding"/>
    <property type="match status" value="1"/>
</dbReference>
<accession>A0ABT3ZAT7</accession>
<sequence length="217" mass="22679">MRADLTFAILLGGALEIDDRVLDLVRGARAIAADGGMIHARALGLTPELWVGDFDSADDALLARHGDVPRLPFAAAKDLTDGEIAVEQAIERGAQRLVMVGALAGERSDHALAHLFQAVALGERGYDVVLTSGTEEAVPLRLEERVLDLPVGSLFSVIALGALTGLSLSGVKYPLEKADIPFAASRTISNVAMGAVTVSLESGRALLLARPHDLTGA</sequence>
<evidence type="ECO:0000256" key="3">
    <source>
        <dbReference type="ARBA" id="ARBA00022777"/>
    </source>
</evidence>
<dbReference type="InterPro" id="IPR036759">
    <property type="entry name" value="TPK_catalytic_sf"/>
</dbReference>
<dbReference type="InterPro" id="IPR007373">
    <property type="entry name" value="Thiamin_PyroPKinase_B1-bd"/>
</dbReference>
<keyword evidence="1 7" id="KW-0808">Transferase</keyword>
<dbReference type="GO" id="GO:0004788">
    <property type="term" value="F:thiamine diphosphokinase activity"/>
    <property type="evidence" value="ECO:0007669"/>
    <property type="project" value="UniProtKB-EC"/>
</dbReference>
<evidence type="ECO:0000259" key="6">
    <source>
        <dbReference type="SMART" id="SM00983"/>
    </source>
</evidence>
<dbReference type="RefSeq" id="WP_267654291.1">
    <property type="nucleotide sequence ID" value="NZ_JAOVZR010000001.1"/>
</dbReference>
<feature type="domain" description="Thiamin pyrophosphokinase thiamin-binding" evidence="6">
    <location>
        <begin position="133"/>
        <end position="206"/>
    </location>
</feature>
<dbReference type="InterPro" id="IPR053149">
    <property type="entry name" value="TPK"/>
</dbReference>
<dbReference type="PANTHER" id="PTHR41299">
    <property type="entry name" value="THIAMINE PYROPHOSPHOKINASE"/>
    <property type="match status" value="1"/>
</dbReference>
<proteinExistence type="predicted"/>
<keyword evidence="2" id="KW-0547">Nucleotide-binding</keyword>
<evidence type="ECO:0000256" key="5">
    <source>
        <dbReference type="NCBIfam" id="TIGR01378"/>
    </source>
</evidence>
<keyword evidence="8" id="KW-1185">Reference proteome</keyword>
<protein>
    <recommendedName>
        <fullName evidence="5">Thiamine diphosphokinase</fullName>
        <ecNumber evidence="5">2.7.6.2</ecNumber>
    </recommendedName>
</protein>